<sequence length="575" mass="65221">MRHEIVIEGKRDEILRNVNKREAFLMRKRILVLALAVLFILSSVLFVGCSKQSTSPTDKSSESQPADEQVLNINLGEEPPNLDPQLATDTVSFDILNATLEGLVRLNKDGRVEKGSGLALDWEISDDGLRYVFHLRDAKWSDGTPITAHDFEYAWKRALAPETASQYAYMLYYIKNAEAYNSGKAKAEDVGVKALDDKTLEVILEKPAPQFLGLTSFITYLPAQKAAVEKYGDKYGSSPDTMVYSGPFIVKEWNHEQNIVLEKNPNYWDKDNVKLERINMDMLKDENAIVQKYEAGEYDSIGVPGQYIDKYKDDPNFHQMATATTWYLQFNNKSKIFSNVNIRKAFTYAVDRKAFVDNILKNGSIPALSFVPPGIPGEKEEFRKEGGDFFKDNDVAKAKELLAKGMQELGIDKLPKIKFVGGDSDAAKKHTQALQEFWNKNLGVSVDIVNVAFKVRLDMMDKGDYDIVYAGWAADYNDPMTFMDLWVTGGGNNTAFYSNPKYDELIKKANSTNDNAVRMQAMHEAEKILMEDMPIGPLYFAGRAYLQRPYVKDWVRFPVGVDNEWKWTYIEGKNK</sequence>
<dbReference type="GO" id="GO:1904680">
    <property type="term" value="F:peptide transmembrane transporter activity"/>
    <property type="evidence" value="ECO:0007669"/>
    <property type="project" value="TreeGrafter"/>
</dbReference>
<dbReference type="Gene3D" id="3.40.190.10">
    <property type="entry name" value="Periplasmic binding protein-like II"/>
    <property type="match status" value="1"/>
</dbReference>
<dbReference type="InterPro" id="IPR000914">
    <property type="entry name" value="SBP_5_dom"/>
</dbReference>
<evidence type="ECO:0000256" key="4">
    <source>
        <dbReference type="ARBA" id="ARBA00022729"/>
    </source>
</evidence>
<protein>
    <submittedName>
        <fullName evidence="7">ABC-type oligopeptide transport system, periplasmic component</fullName>
    </submittedName>
</protein>
<dbReference type="EMBL" id="CM001486">
    <property type="protein sequence ID" value="EIW00593.1"/>
    <property type="molecule type" value="Genomic_DNA"/>
</dbReference>
<dbReference type="AlphaFoldDB" id="I8QZL5"/>
<dbReference type="PANTHER" id="PTHR30290:SF10">
    <property type="entry name" value="PERIPLASMIC OLIGOPEPTIDE-BINDING PROTEIN-RELATED"/>
    <property type="match status" value="1"/>
</dbReference>
<dbReference type="PANTHER" id="PTHR30290">
    <property type="entry name" value="PERIPLASMIC BINDING COMPONENT OF ABC TRANSPORTER"/>
    <property type="match status" value="1"/>
</dbReference>
<dbReference type="Gene3D" id="3.10.105.10">
    <property type="entry name" value="Dipeptide-binding Protein, Domain 3"/>
    <property type="match status" value="1"/>
</dbReference>
<evidence type="ECO:0000313" key="7">
    <source>
        <dbReference type="EMBL" id="EIW00593.1"/>
    </source>
</evidence>
<dbReference type="InterPro" id="IPR039424">
    <property type="entry name" value="SBP_5"/>
</dbReference>
<dbReference type="GO" id="GO:0043190">
    <property type="term" value="C:ATP-binding cassette (ABC) transporter complex"/>
    <property type="evidence" value="ECO:0007669"/>
    <property type="project" value="InterPro"/>
</dbReference>
<keyword evidence="5" id="KW-1133">Transmembrane helix</keyword>
<dbReference type="GO" id="GO:0030288">
    <property type="term" value="C:outer membrane-bounded periplasmic space"/>
    <property type="evidence" value="ECO:0007669"/>
    <property type="project" value="UniProtKB-ARBA"/>
</dbReference>
<evidence type="ECO:0000256" key="2">
    <source>
        <dbReference type="ARBA" id="ARBA00005695"/>
    </source>
</evidence>
<dbReference type="SUPFAM" id="SSF53850">
    <property type="entry name" value="Periplasmic binding protein-like II"/>
    <property type="match status" value="1"/>
</dbReference>
<comment type="similarity">
    <text evidence="2">Belongs to the bacterial solute-binding protein 5 family.</text>
</comment>
<organism evidence="7 8">
    <name type="scientific">Thermoanaerobacter siderophilus SR4</name>
    <dbReference type="NCBI Taxonomy" id="880478"/>
    <lineage>
        <taxon>Bacteria</taxon>
        <taxon>Bacillati</taxon>
        <taxon>Bacillota</taxon>
        <taxon>Clostridia</taxon>
        <taxon>Thermoanaerobacterales</taxon>
        <taxon>Thermoanaerobacteraceae</taxon>
        <taxon>Thermoanaerobacter</taxon>
    </lineage>
</organism>
<feature type="domain" description="Solute-binding protein family 5" evidence="6">
    <location>
        <begin position="117"/>
        <end position="493"/>
    </location>
</feature>
<dbReference type="Pfam" id="PF00496">
    <property type="entry name" value="SBP_bac_5"/>
    <property type="match status" value="1"/>
</dbReference>
<reference evidence="7 8" key="1">
    <citation type="submission" date="2012-02" db="EMBL/GenBank/DDBJ databases">
        <title>Improved High-Quality Draft sequence of Thermoanaerobacter siderophilus SR4.</title>
        <authorList>
            <consortium name="US DOE Joint Genome Institute"/>
            <person name="Lucas S."/>
            <person name="Han J."/>
            <person name="Lapidus A."/>
            <person name="Cheng J.-F."/>
            <person name="Goodwin L."/>
            <person name="Pitluck S."/>
            <person name="Peters L."/>
            <person name="Detter J.C."/>
            <person name="Han C."/>
            <person name="Tapia R."/>
            <person name="Land M."/>
            <person name="Hauser L."/>
            <person name="Kyrpides N."/>
            <person name="Ivanova N."/>
            <person name="Pagani I."/>
            <person name="Hemme C."/>
            <person name="Woyke T."/>
        </authorList>
    </citation>
    <scope>NUCLEOTIDE SEQUENCE [LARGE SCALE GENOMIC DNA]</scope>
    <source>
        <strain evidence="7 8">SR4</strain>
    </source>
</reference>
<dbReference type="FunFam" id="3.10.105.10:FF:000001">
    <property type="entry name" value="Oligopeptide ABC transporter, oligopeptide-binding protein"/>
    <property type="match status" value="1"/>
</dbReference>
<gene>
    <name evidence="7" type="ORF">ThesiDRAFT1_1684</name>
</gene>
<feature type="transmembrane region" description="Helical" evidence="5">
    <location>
        <begin position="30"/>
        <end position="48"/>
    </location>
</feature>
<dbReference type="PATRIC" id="fig|880478.3.peg.72"/>
<dbReference type="GO" id="GO:0015833">
    <property type="term" value="P:peptide transport"/>
    <property type="evidence" value="ECO:0007669"/>
    <property type="project" value="TreeGrafter"/>
</dbReference>
<dbReference type="Gene3D" id="3.90.76.10">
    <property type="entry name" value="Dipeptide-binding Protein, Domain 1"/>
    <property type="match status" value="1"/>
</dbReference>
<keyword evidence="3" id="KW-0813">Transport</keyword>
<evidence type="ECO:0000256" key="3">
    <source>
        <dbReference type="ARBA" id="ARBA00022448"/>
    </source>
</evidence>
<evidence type="ECO:0000256" key="1">
    <source>
        <dbReference type="ARBA" id="ARBA00004196"/>
    </source>
</evidence>
<evidence type="ECO:0000313" key="8">
    <source>
        <dbReference type="Proteomes" id="UP000005110"/>
    </source>
</evidence>
<dbReference type="CDD" id="cd08504">
    <property type="entry name" value="PBP2_OppA"/>
    <property type="match status" value="1"/>
</dbReference>
<evidence type="ECO:0000256" key="5">
    <source>
        <dbReference type="SAM" id="Phobius"/>
    </source>
</evidence>
<evidence type="ECO:0000259" key="6">
    <source>
        <dbReference type="Pfam" id="PF00496"/>
    </source>
</evidence>
<proteinExistence type="inferred from homology"/>
<keyword evidence="5" id="KW-0812">Transmembrane</keyword>
<keyword evidence="8" id="KW-1185">Reference proteome</keyword>
<dbReference type="FunFam" id="3.90.76.10:FF:000001">
    <property type="entry name" value="Oligopeptide ABC transporter substrate-binding protein"/>
    <property type="match status" value="1"/>
</dbReference>
<keyword evidence="5" id="KW-0472">Membrane</keyword>
<name>I8QZL5_9THEO</name>
<dbReference type="InterPro" id="IPR030678">
    <property type="entry name" value="Peptide/Ni-bd"/>
</dbReference>
<comment type="subcellular location">
    <subcellularLocation>
        <location evidence="1">Cell envelope</location>
    </subcellularLocation>
</comment>
<accession>I8QZL5</accession>
<dbReference type="Proteomes" id="UP000005110">
    <property type="component" value="Chromosome"/>
</dbReference>
<keyword evidence="4" id="KW-0732">Signal</keyword>
<dbReference type="PIRSF" id="PIRSF002741">
    <property type="entry name" value="MppA"/>
    <property type="match status" value="1"/>
</dbReference>
<dbReference type="HOGENOM" id="CLU_017028_0_4_9"/>